<comment type="caution">
    <text evidence="1">The sequence shown here is derived from an EMBL/GenBank/DDBJ whole genome shotgun (WGS) entry which is preliminary data.</text>
</comment>
<dbReference type="Proteomes" id="UP000265325">
    <property type="component" value="Unassembled WGS sequence"/>
</dbReference>
<dbReference type="EMBL" id="LAQS01000075">
    <property type="protein sequence ID" value="KKZ69883.1"/>
    <property type="molecule type" value="Genomic_DNA"/>
</dbReference>
<keyword evidence="2" id="KW-1185">Reference proteome</keyword>
<name>A0A2P2GEF4_STREW</name>
<protein>
    <submittedName>
        <fullName evidence="1">Uncharacterized protein</fullName>
    </submittedName>
</protein>
<gene>
    <name evidence="1" type="ORF">VO63_31875</name>
</gene>
<accession>A0A2P2GEF4</accession>
<evidence type="ECO:0000313" key="1">
    <source>
        <dbReference type="EMBL" id="KKZ69883.1"/>
    </source>
</evidence>
<evidence type="ECO:0000313" key="2">
    <source>
        <dbReference type="Proteomes" id="UP000265325"/>
    </source>
</evidence>
<proteinExistence type="predicted"/>
<dbReference type="AlphaFoldDB" id="A0A2P2GEF4"/>
<organism evidence="1 2">
    <name type="scientific">Streptomyces showdoensis</name>
    <dbReference type="NCBI Taxonomy" id="68268"/>
    <lineage>
        <taxon>Bacteria</taxon>
        <taxon>Bacillati</taxon>
        <taxon>Actinomycetota</taxon>
        <taxon>Actinomycetes</taxon>
        <taxon>Kitasatosporales</taxon>
        <taxon>Streptomycetaceae</taxon>
        <taxon>Streptomyces</taxon>
    </lineage>
</organism>
<reference evidence="1 2" key="1">
    <citation type="submission" date="2015-05" db="EMBL/GenBank/DDBJ databases">
        <title>Draft Genome assembly of Streptomyces showdoensis.</title>
        <authorList>
            <person name="Thapa K.K."/>
            <person name="Metsa-Ketela M."/>
        </authorList>
    </citation>
    <scope>NUCLEOTIDE SEQUENCE [LARGE SCALE GENOMIC DNA]</scope>
    <source>
        <strain evidence="1 2">ATCC 15227</strain>
    </source>
</reference>
<sequence length="92" mass="9921">MLCRCGADGEFCDTCVNAGDPDELLVEALEEPGDPEHLTQGLALLAAGMVVARAATDIEVARELLDREALLLAEGQEQLIDLWDRLRADGSR</sequence>